<evidence type="ECO:0000256" key="1">
    <source>
        <dbReference type="PROSITE-ProRule" id="PRU00047"/>
    </source>
</evidence>
<keyword evidence="1" id="KW-0863">Zinc-finger</keyword>
<feature type="non-terminal residue" evidence="3">
    <location>
        <position position="1"/>
    </location>
</feature>
<feature type="non-terminal residue" evidence="3">
    <location>
        <position position="70"/>
    </location>
</feature>
<protein>
    <recommendedName>
        <fullName evidence="2">CCHC-type domain-containing protein</fullName>
    </recommendedName>
</protein>
<evidence type="ECO:0000259" key="2">
    <source>
        <dbReference type="PROSITE" id="PS50158"/>
    </source>
</evidence>
<feature type="domain" description="CCHC-type" evidence="2">
    <location>
        <begin position="18"/>
        <end position="33"/>
    </location>
</feature>
<keyword evidence="1" id="KW-0479">Metal-binding</keyword>
<dbReference type="GO" id="GO:0003676">
    <property type="term" value="F:nucleic acid binding"/>
    <property type="evidence" value="ECO:0007669"/>
    <property type="project" value="InterPro"/>
</dbReference>
<keyword evidence="4" id="KW-1185">Reference proteome</keyword>
<evidence type="ECO:0000313" key="4">
    <source>
        <dbReference type="Proteomes" id="UP000008237"/>
    </source>
</evidence>
<dbReference type="AlphaFoldDB" id="E2B4T7"/>
<organism evidence="4">
    <name type="scientific">Harpegnathos saltator</name>
    <name type="common">Jerdon's jumping ant</name>
    <dbReference type="NCBI Taxonomy" id="610380"/>
    <lineage>
        <taxon>Eukaryota</taxon>
        <taxon>Metazoa</taxon>
        <taxon>Ecdysozoa</taxon>
        <taxon>Arthropoda</taxon>
        <taxon>Hexapoda</taxon>
        <taxon>Insecta</taxon>
        <taxon>Pterygota</taxon>
        <taxon>Neoptera</taxon>
        <taxon>Endopterygota</taxon>
        <taxon>Hymenoptera</taxon>
        <taxon>Apocrita</taxon>
        <taxon>Aculeata</taxon>
        <taxon>Formicoidea</taxon>
        <taxon>Formicidae</taxon>
        <taxon>Ponerinae</taxon>
        <taxon>Ponerini</taxon>
        <taxon>Harpegnathos</taxon>
    </lineage>
</organism>
<dbReference type="GO" id="GO:0008270">
    <property type="term" value="F:zinc ion binding"/>
    <property type="evidence" value="ECO:0007669"/>
    <property type="project" value="UniProtKB-KW"/>
</dbReference>
<dbReference type="Pfam" id="PF00098">
    <property type="entry name" value="zf-CCHC"/>
    <property type="match status" value="1"/>
</dbReference>
<dbReference type="InterPro" id="IPR036875">
    <property type="entry name" value="Znf_CCHC_sf"/>
</dbReference>
<gene>
    <name evidence="3" type="ORF">EAI_07782</name>
</gene>
<evidence type="ECO:0000313" key="3">
    <source>
        <dbReference type="EMBL" id="EFN89293.1"/>
    </source>
</evidence>
<dbReference type="PROSITE" id="PS50158">
    <property type="entry name" value="ZF_CCHC"/>
    <property type="match status" value="1"/>
</dbReference>
<dbReference type="InterPro" id="IPR001878">
    <property type="entry name" value="Znf_CCHC"/>
</dbReference>
<dbReference type="SUPFAM" id="SSF57756">
    <property type="entry name" value="Retrovirus zinc finger-like domains"/>
    <property type="match status" value="1"/>
</dbReference>
<dbReference type="EMBL" id="GL445610">
    <property type="protein sequence ID" value="EFN89293.1"/>
    <property type="molecule type" value="Genomic_DNA"/>
</dbReference>
<sequence>VGWSRARVRVLEERPLQCYKCLRYGHMAAACQSEEGLGGRYFRCGGADHVARGCTSEVRCILCQKEGREA</sequence>
<keyword evidence="1" id="KW-0862">Zinc</keyword>
<accession>E2B4T7</accession>
<dbReference type="Gene3D" id="4.10.60.10">
    <property type="entry name" value="Zinc finger, CCHC-type"/>
    <property type="match status" value="1"/>
</dbReference>
<proteinExistence type="predicted"/>
<dbReference type="Proteomes" id="UP000008237">
    <property type="component" value="Unassembled WGS sequence"/>
</dbReference>
<name>E2B4T7_HARSA</name>
<dbReference type="InParanoid" id="E2B4T7"/>
<dbReference type="SMART" id="SM00343">
    <property type="entry name" value="ZnF_C2HC"/>
    <property type="match status" value="2"/>
</dbReference>
<reference evidence="3 4" key="1">
    <citation type="journal article" date="2010" name="Science">
        <title>Genomic comparison of the ants Camponotus floridanus and Harpegnathos saltator.</title>
        <authorList>
            <person name="Bonasio R."/>
            <person name="Zhang G."/>
            <person name="Ye C."/>
            <person name="Mutti N.S."/>
            <person name="Fang X."/>
            <person name="Qin N."/>
            <person name="Donahue G."/>
            <person name="Yang P."/>
            <person name="Li Q."/>
            <person name="Li C."/>
            <person name="Zhang P."/>
            <person name="Huang Z."/>
            <person name="Berger S.L."/>
            <person name="Reinberg D."/>
            <person name="Wang J."/>
            <person name="Liebig J."/>
        </authorList>
    </citation>
    <scope>NUCLEOTIDE SEQUENCE [LARGE SCALE GENOMIC DNA]</scope>
    <source>
        <strain evidence="3 4">R22 G/1</strain>
    </source>
</reference>